<name>A0A0J1H5Z6_9GAMM</name>
<organism evidence="3 4">
    <name type="scientific">Photobacterium aquae</name>
    <dbReference type="NCBI Taxonomy" id="1195763"/>
    <lineage>
        <taxon>Bacteria</taxon>
        <taxon>Pseudomonadati</taxon>
        <taxon>Pseudomonadota</taxon>
        <taxon>Gammaproteobacteria</taxon>
        <taxon>Vibrionales</taxon>
        <taxon>Vibrionaceae</taxon>
        <taxon>Photobacterium</taxon>
    </lineage>
</organism>
<comment type="caution">
    <text evidence="3">The sequence shown here is derived from an EMBL/GenBank/DDBJ whole genome shotgun (WGS) entry which is preliminary data.</text>
</comment>
<accession>A0A0J1H5Z6</accession>
<dbReference type="PANTHER" id="PTHR43804">
    <property type="entry name" value="LD18447P"/>
    <property type="match status" value="1"/>
</dbReference>
<evidence type="ECO:0000256" key="1">
    <source>
        <dbReference type="ARBA" id="ARBA00010835"/>
    </source>
</evidence>
<dbReference type="EMBL" id="LDOT01000006">
    <property type="protein sequence ID" value="KLV07170.1"/>
    <property type="molecule type" value="Genomic_DNA"/>
</dbReference>
<dbReference type="InterPro" id="IPR000352">
    <property type="entry name" value="Pep_chain_release_fac_I"/>
</dbReference>
<feature type="domain" description="Prokaryotic-type class I peptide chain release factors" evidence="2">
    <location>
        <begin position="110"/>
        <end position="187"/>
    </location>
</feature>
<dbReference type="Pfam" id="PF00472">
    <property type="entry name" value="RF-1"/>
    <property type="match status" value="1"/>
</dbReference>
<gene>
    <name evidence="3" type="ORF">ABT56_06385</name>
</gene>
<dbReference type="STRING" id="1195763.ABT56_06385"/>
<dbReference type="Gene3D" id="3.30.160.20">
    <property type="match status" value="1"/>
</dbReference>
<dbReference type="AlphaFoldDB" id="A0A0J1H5Z6"/>
<dbReference type="InterPro" id="IPR045853">
    <property type="entry name" value="Pep_chain_release_fac_I_sf"/>
</dbReference>
<dbReference type="OrthoDB" id="9815709at2"/>
<dbReference type="PANTHER" id="PTHR43804:SF9">
    <property type="entry name" value="PEPTIDE CHAIN RELEASE FACTOR HOMOLOG-RELATED"/>
    <property type="match status" value="1"/>
</dbReference>
<proteinExistence type="inferred from homology"/>
<evidence type="ECO:0000313" key="3">
    <source>
        <dbReference type="EMBL" id="KLV07170.1"/>
    </source>
</evidence>
<sequence length="210" mass="23775">MILLQLSSGQGPAECCLAVGHALKYLSKQCHDSGINIDIIEQMPTGNKGEFKSVTVQLSAKSTGNALTFAKSWQGSILWICPSPYRPRHKRKNWFISGHVFNLEQTELTHHITFQSCKSSGAGGQHVNTTNSAIRATHTVTGITVRVDSERSQHANKRLATALIFKKLNEEKQRRDEHDDQTRWQQHWELERGNPIKTFKGKEFKFIHQS</sequence>
<comment type="similarity">
    <text evidence="1">Belongs to the prokaryotic/mitochondrial release factor family.</text>
</comment>
<dbReference type="RefSeq" id="WP_047878021.1">
    <property type="nucleotide sequence ID" value="NZ_LDOT01000006.1"/>
</dbReference>
<dbReference type="PATRIC" id="fig|1195763.3.peg.1357"/>
<dbReference type="GO" id="GO:0003747">
    <property type="term" value="F:translation release factor activity"/>
    <property type="evidence" value="ECO:0007669"/>
    <property type="project" value="InterPro"/>
</dbReference>
<keyword evidence="4" id="KW-1185">Reference proteome</keyword>
<reference evidence="3 4" key="1">
    <citation type="submission" date="2015-05" db="EMBL/GenBank/DDBJ databases">
        <title>Photobacterium galathea sp. nov.</title>
        <authorList>
            <person name="Machado H."/>
            <person name="Gram L."/>
        </authorList>
    </citation>
    <scope>NUCLEOTIDE SEQUENCE [LARGE SCALE GENOMIC DNA]</scope>
    <source>
        <strain evidence="3 4">CGMCC 1.12159</strain>
    </source>
</reference>
<dbReference type="NCBIfam" id="TIGR03072">
    <property type="entry name" value="release_prfH"/>
    <property type="match status" value="1"/>
</dbReference>
<dbReference type="SUPFAM" id="SSF75620">
    <property type="entry name" value="Release factor"/>
    <property type="match status" value="1"/>
</dbReference>
<evidence type="ECO:0000313" key="4">
    <source>
        <dbReference type="Proteomes" id="UP000036097"/>
    </source>
</evidence>
<evidence type="ECO:0000259" key="2">
    <source>
        <dbReference type="Pfam" id="PF00472"/>
    </source>
</evidence>
<dbReference type="InterPro" id="IPR017509">
    <property type="entry name" value="PrfH"/>
</dbReference>
<protein>
    <submittedName>
        <fullName evidence="3">Peptide chain release factor H</fullName>
    </submittedName>
</protein>
<dbReference type="InterPro" id="IPR050057">
    <property type="entry name" value="Prokaryotic/Mito_RF"/>
</dbReference>
<dbReference type="Proteomes" id="UP000036097">
    <property type="component" value="Unassembled WGS sequence"/>
</dbReference>
<dbReference type="Gene3D" id="3.30.70.1660">
    <property type="match status" value="1"/>
</dbReference>